<dbReference type="SUPFAM" id="SSF54060">
    <property type="entry name" value="His-Me finger endonucleases"/>
    <property type="match status" value="1"/>
</dbReference>
<protein>
    <recommendedName>
        <fullName evidence="1">HNH nuclease domain-containing protein</fullName>
    </recommendedName>
</protein>
<dbReference type="InterPro" id="IPR044925">
    <property type="entry name" value="His-Me_finger_sf"/>
</dbReference>
<dbReference type="Proteomes" id="UP000181790">
    <property type="component" value="Unassembled WGS sequence"/>
</dbReference>
<evidence type="ECO:0000259" key="1">
    <source>
        <dbReference type="Pfam" id="PF13392"/>
    </source>
</evidence>
<gene>
    <name evidence="2" type="ORF">BLX24_07995</name>
</gene>
<evidence type="ECO:0000313" key="2">
    <source>
        <dbReference type="EMBL" id="OIN59789.1"/>
    </source>
</evidence>
<dbReference type="Gene3D" id="3.90.75.20">
    <property type="match status" value="1"/>
</dbReference>
<dbReference type="InterPro" id="IPR003615">
    <property type="entry name" value="HNH_nuc"/>
</dbReference>
<dbReference type="AlphaFoldDB" id="A0A1S2VM12"/>
<comment type="caution">
    <text evidence="2">The sequence shown here is derived from an EMBL/GenBank/DDBJ whole genome shotgun (WGS) entry which is preliminary data.</text>
</comment>
<proteinExistence type="predicted"/>
<organism evidence="2 3">
    <name type="scientific">Arsenicibacter rosenii</name>
    <dbReference type="NCBI Taxonomy" id="1750698"/>
    <lineage>
        <taxon>Bacteria</taxon>
        <taxon>Pseudomonadati</taxon>
        <taxon>Bacteroidota</taxon>
        <taxon>Cytophagia</taxon>
        <taxon>Cytophagales</taxon>
        <taxon>Spirosomataceae</taxon>
        <taxon>Arsenicibacter</taxon>
    </lineage>
</organism>
<dbReference type="EMBL" id="MORL01000003">
    <property type="protein sequence ID" value="OIN59789.1"/>
    <property type="molecule type" value="Genomic_DNA"/>
</dbReference>
<dbReference type="Pfam" id="PF13392">
    <property type="entry name" value="HNH_3"/>
    <property type="match status" value="1"/>
</dbReference>
<dbReference type="RefSeq" id="WP_071502590.1">
    <property type="nucleotide sequence ID" value="NZ_MORL01000003.1"/>
</dbReference>
<reference evidence="2 3" key="1">
    <citation type="submission" date="2016-10" db="EMBL/GenBank/DDBJ databases">
        <title>Arsenicibacter rosenii gen. nov., sp. nov., an efficient arsenic-methylating bacterium isolated from an arsenic-contaminated paddy soil.</title>
        <authorList>
            <person name="Huang K."/>
        </authorList>
    </citation>
    <scope>NUCLEOTIDE SEQUENCE [LARGE SCALE GENOMIC DNA]</scope>
    <source>
        <strain evidence="2 3">SM-1</strain>
    </source>
</reference>
<dbReference type="OrthoDB" id="960020at2"/>
<feature type="domain" description="HNH nuclease" evidence="1">
    <location>
        <begin position="222"/>
        <end position="264"/>
    </location>
</feature>
<keyword evidence="3" id="KW-1185">Reference proteome</keyword>
<evidence type="ECO:0000313" key="3">
    <source>
        <dbReference type="Proteomes" id="UP000181790"/>
    </source>
</evidence>
<accession>A0A1S2VM12</accession>
<sequence length="323" mass="37638">MRANYLLKNNQEMAAELGRSLASVNDLLSARLKLKRPKELVIRFRTRSRKKSDGWSQQELDFLKDNYLHMTNEELTVALGRTKGAVQTCLHKRLRVTRPAGWFSQHHHRFKKQDNIWSQAEIGFVRENIELMTNEEIARELGRTKGGVKSIIRRYNLLRSKEAISRFGKRPNAGHYKKGQLPLNTIYDEGEVVRIRHAKTGAGRQKLPYKYIKLDMGKWQQYHQVIWIRANGPIPDKHIVVFRNGDQMDCRLENLELITLKENAIRNSGSIRLTDGYVAQTMSPRNAALREQLKEFPELIDARRAQLQLKRLIKHDNAEHSED</sequence>
<name>A0A1S2VM12_9BACT</name>